<comment type="caution">
    <text evidence="14">The sequence shown here is derived from an EMBL/GenBank/DDBJ whole genome shotgun (WGS) entry which is preliminary data.</text>
</comment>
<dbReference type="PANTHER" id="PTHR37531">
    <property type="entry name" value="HEME EXPORTER PROTEIN D"/>
    <property type="match status" value="1"/>
</dbReference>
<keyword evidence="6 12" id="KW-1003">Cell membrane</keyword>
<name>A0A1E8CN42_9GAMM</name>
<evidence type="ECO:0000256" key="8">
    <source>
        <dbReference type="ARBA" id="ARBA00022692"/>
    </source>
</evidence>
<evidence type="ECO:0000256" key="2">
    <source>
        <dbReference type="ARBA" id="ARBA00004377"/>
    </source>
</evidence>
<dbReference type="GO" id="GO:0005886">
    <property type="term" value="C:plasma membrane"/>
    <property type="evidence" value="ECO:0007669"/>
    <property type="project" value="UniProtKB-SubCell"/>
</dbReference>
<evidence type="ECO:0000256" key="12">
    <source>
        <dbReference type="RuleBase" id="RU363101"/>
    </source>
</evidence>
<sequence>MQFSSVSEFIQMGAYSFHVWVVYLLFAVFVGYNLLLPGLQRKQFVSEQKRRAQRDAELTVQAARRKDSHSRGEG</sequence>
<dbReference type="GO" id="GO:0015886">
    <property type="term" value="P:heme transport"/>
    <property type="evidence" value="ECO:0007669"/>
    <property type="project" value="InterPro"/>
</dbReference>
<dbReference type="PANTHER" id="PTHR37531:SF1">
    <property type="entry name" value="HEME EXPORTER PROTEIN D"/>
    <property type="match status" value="1"/>
</dbReference>
<dbReference type="GO" id="GO:1903607">
    <property type="term" value="P:cytochrome c biosynthetic process"/>
    <property type="evidence" value="ECO:0007669"/>
    <property type="project" value="TreeGrafter"/>
</dbReference>
<proteinExistence type="inferred from homology"/>
<evidence type="ECO:0000313" key="15">
    <source>
        <dbReference type="Proteomes" id="UP000175669"/>
    </source>
</evidence>
<dbReference type="GO" id="GO:0017004">
    <property type="term" value="P:cytochrome complex assembly"/>
    <property type="evidence" value="ECO:0007669"/>
    <property type="project" value="UniProtKB-KW"/>
</dbReference>
<evidence type="ECO:0000313" key="14">
    <source>
        <dbReference type="EMBL" id="OFE13858.1"/>
    </source>
</evidence>
<keyword evidence="15" id="KW-1185">Reference proteome</keyword>
<accession>A0A1E8CN42</accession>
<dbReference type="InterPro" id="IPR007078">
    <property type="entry name" value="Haem_export_protD_CcmD"/>
</dbReference>
<dbReference type="NCBIfam" id="TIGR03141">
    <property type="entry name" value="cytochro_ccmD"/>
    <property type="match status" value="1"/>
</dbReference>
<comment type="similarity">
    <text evidence="3 12">Belongs to the CcmD/CycX/HelD family.</text>
</comment>
<evidence type="ECO:0000256" key="13">
    <source>
        <dbReference type="SAM" id="MobiDB-lite"/>
    </source>
</evidence>
<evidence type="ECO:0000256" key="5">
    <source>
        <dbReference type="ARBA" id="ARBA00022448"/>
    </source>
</evidence>
<organism evidence="14 15">
    <name type="scientific">Pseudohongiella acticola</name>
    <dbReference type="NCBI Taxonomy" id="1524254"/>
    <lineage>
        <taxon>Bacteria</taxon>
        <taxon>Pseudomonadati</taxon>
        <taxon>Pseudomonadota</taxon>
        <taxon>Gammaproteobacteria</taxon>
        <taxon>Pseudomonadales</taxon>
        <taxon>Pseudohongiellaceae</taxon>
        <taxon>Pseudohongiella</taxon>
    </lineage>
</organism>
<keyword evidence="11 12" id="KW-0472">Membrane</keyword>
<keyword evidence="8 12" id="KW-0812">Transmembrane</keyword>
<dbReference type="Proteomes" id="UP000175669">
    <property type="component" value="Unassembled WGS sequence"/>
</dbReference>
<evidence type="ECO:0000256" key="11">
    <source>
        <dbReference type="ARBA" id="ARBA00023136"/>
    </source>
</evidence>
<reference evidence="15" key="1">
    <citation type="submission" date="2016-07" db="EMBL/GenBank/DDBJ databases">
        <authorList>
            <person name="Florea S."/>
            <person name="Webb J.S."/>
            <person name="Jaromczyk J."/>
            <person name="Schardl C.L."/>
        </authorList>
    </citation>
    <scope>NUCLEOTIDE SEQUENCE [LARGE SCALE GENOMIC DNA]</scope>
    <source>
        <strain evidence="15">KCTC 42131</strain>
    </source>
</reference>
<comment type="function">
    <text evidence="1 12">Required for the export of heme to the periplasm for the biogenesis of c-type cytochromes.</text>
</comment>
<keyword evidence="5 12" id="KW-0813">Transport</keyword>
<evidence type="ECO:0000256" key="1">
    <source>
        <dbReference type="ARBA" id="ARBA00002442"/>
    </source>
</evidence>
<feature type="region of interest" description="Disordered" evidence="13">
    <location>
        <begin position="55"/>
        <end position="74"/>
    </location>
</feature>
<evidence type="ECO:0000256" key="6">
    <source>
        <dbReference type="ARBA" id="ARBA00022475"/>
    </source>
</evidence>
<keyword evidence="10 12" id="KW-1133">Transmembrane helix</keyword>
<dbReference type="Pfam" id="PF04995">
    <property type="entry name" value="CcmD"/>
    <property type="match status" value="1"/>
</dbReference>
<dbReference type="AlphaFoldDB" id="A0A1E8CN42"/>
<evidence type="ECO:0000256" key="7">
    <source>
        <dbReference type="ARBA" id="ARBA00022519"/>
    </source>
</evidence>
<evidence type="ECO:0000256" key="3">
    <source>
        <dbReference type="ARBA" id="ARBA00008741"/>
    </source>
</evidence>
<feature type="transmembrane region" description="Helical" evidence="12">
    <location>
        <begin position="20"/>
        <end position="39"/>
    </location>
</feature>
<dbReference type="InterPro" id="IPR052075">
    <property type="entry name" value="Heme_exporter_D"/>
</dbReference>
<keyword evidence="9 12" id="KW-0201">Cytochrome c-type biogenesis</keyword>
<gene>
    <name evidence="14" type="ORF">PHACT_01760</name>
</gene>
<protein>
    <recommendedName>
        <fullName evidence="4 12">Heme exporter protein D</fullName>
    </recommendedName>
</protein>
<dbReference type="STRING" id="1524254.PHACT_01760"/>
<evidence type="ECO:0000256" key="10">
    <source>
        <dbReference type="ARBA" id="ARBA00022989"/>
    </source>
</evidence>
<dbReference type="EMBL" id="MASR01000001">
    <property type="protein sequence ID" value="OFE13858.1"/>
    <property type="molecule type" value="Genomic_DNA"/>
</dbReference>
<evidence type="ECO:0000256" key="9">
    <source>
        <dbReference type="ARBA" id="ARBA00022748"/>
    </source>
</evidence>
<evidence type="ECO:0000256" key="4">
    <source>
        <dbReference type="ARBA" id="ARBA00016461"/>
    </source>
</evidence>
<comment type="subcellular location">
    <subcellularLocation>
        <location evidence="2 12">Cell inner membrane</location>
        <topology evidence="2 12">Single-pass membrane protein</topology>
    </subcellularLocation>
</comment>
<keyword evidence="7 12" id="KW-0997">Cell inner membrane</keyword>